<evidence type="ECO:0000256" key="1">
    <source>
        <dbReference type="SAM" id="Phobius"/>
    </source>
</evidence>
<feature type="transmembrane region" description="Helical" evidence="1">
    <location>
        <begin position="230"/>
        <end position="249"/>
    </location>
</feature>
<keyword evidence="1" id="KW-1133">Transmembrane helix</keyword>
<proteinExistence type="predicted"/>
<sequence>MELRSERVDPLELAEQSATLNSALLCQFLFGGYTGIFAVTIHMYLHKENRIASSKTVIVGSMTALYVLTTITVALSWFNINKGFIGTVAGLTSGKPDASFPTLSMVMSVLQTITENSVTFIIADGVLVWRCFHACGRSFRSSILPITLFILESVLVICDRCLDTVFLLSDSKLNPWLSIYSILFTLDGAMYISVAATSLTSTFVICWQVYVHTKHGSRSRRRYRNVMDALIQSSALYSSVLVIEAVLDIMEGPLSTKPTTLQTTYLDLIAQYVNVVVALLTGIAPTLMVARLIASSSHENTEISSSSFPIDLITHPTSHSNGFQGNNSHIGDVETQWNGEADSDSLISQISRQI</sequence>
<feature type="transmembrane region" description="Helical" evidence="1">
    <location>
        <begin position="57"/>
        <end position="80"/>
    </location>
</feature>
<reference evidence="2 3" key="1">
    <citation type="submission" date="2019-12" db="EMBL/GenBank/DDBJ databases">
        <authorList>
            <person name="Floudas D."/>
            <person name="Bentzer J."/>
            <person name="Ahren D."/>
            <person name="Johansson T."/>
            <person name="Persson P."/>
            <person name="Tunlid A."/>
        </authorList>
    </citation>
    <scope>NUCLEOTIDE SEQUENCE [LARGE SCALE GENOMIC DNA]</scope>
    <source>
        <strain evidence="2 3">CBS 102.39</strain>
    </source>
</reference>
<keyword evidence="1" id="KW-0472">Membrane</keyword>
<gene>
    <name evidence="2" type="ORF">D9613_007358</name>
</gene>
<dbReference type="Proteomes" id="UP000521872">
    <property type="component" value="Unassembled WGS sequence"/>
</dbReference>
<organism evidence="2 3">
    <name type="scientific">Agrocybe pediades</name>
    <dbReference type="NCBI Taxonomy" id="84607"/>
    <lineage>
        <taxon>Eukaryota</taxon>
        <taxon>Fungi</taxon>
        <taxon>Dikarya</taxon>
        <taxon>Basidiomycota</taxon>
        <taxon>Agaricomycotina</taxon>
        <taxon>Agaricomycetes</taxon>
        <taxon>Agaricomycetidae</taxon>
        <taxon>Agaricales</taxon>
        <taxon>Agaricineae</taxon>
        <taxon>Strophariaceae</taxon>
        <taxon>Agrocybe</taxon>
    </lineage>
</organism>
<keyword evidence="1" id="KW-0812">Transmembrane</keyword>
<evidence type="ECO:0000313" key="2">
    <source>
        <dbReference type="EMBL" id="KAF4613776.1"/>
    </source>
</evidence>
<name>A0A8H4QN06_9AGAR</name>
<dbReference type="EMBL" id="JAACJL010000045">
    <property type="protein sequence ID" value="KAF4613776.1"/>
    <property type="molecule type" value="Genomic_DNA"/>
</dbReference>
<comment type="caution">
    <text evidence="2">The sequence shown here is derived from an EMBL/GenBank/DDBJ whole genome shotgun (WGS) entry which is preliminary data.</text>
</comment>
<feature type="transmembrane region" description="Helical" evidence="1">
    <location>
        <begin position="269"/>
        <end position="290"/>
    </location>
</feature>
<feature type="transmembrane region" description="Helical" evidence="1">
    <location>
        <begin position="188"/>
        <end position="210"/>
    </location>
</feature>
<feature type="transmembrane region" description="Helical" evidence="1">
    <location>
        <begin position="20"/>
        <end position="45"/>
    </location>
</feature>
<dbReference type="AlphaFoldDB" id="A0A8H4QN06"/>
<evidence type="ECO:0000313" key="3">
    <source>
        <dbReference type="Proteomes" id="UP000521872"/>
    </source>
</evidence>
<protein>
    <submittedName>
        <fullName evidence="2">Uncharacterized protein</fullName>
    </submittedName>
</protein>
<keyword evidence="3" id="KW-1185">Reference proteome</keyword>
<accession>A0A8H4QN06</accession>